<reference evidence="1 2" key="1">
    <citation type="submission" date="2020-10" db="EMBL/GenBank/DDBJ databases">
        <title>Complete genome of Cruoricapor ignavus strain M1214 isolated from the blood culture of a febrile patient.</title>
        <authorList>
            <person name="Guglielmino C.J.D."/>
        </authorList>
    </citation>
    <scope>NUCLEOTIDE SEQUENCE [LARGE SCALE GENOMIC DNA]</scope>
    <source>
        <strain evidence="1 2">M1214</strain>
    </source>
</reference>
<dbReference type="EMBL" id="CP063145">
    <property type="protein sequence ID" value="QOR73078.1"/>
    <property type="molecule type" value="Genomic_DNA"/>
</dbReference>
<organism evidence="1 2">
    <name type="scientific">Cruoricaptor ignavus</name>
    <dbReference type="NCBI Taxonomy" id="1118202"/>
    <lineage>
        <taxon>Bacteria</taxon>
        <taxon>Pseudomonadati</taxon>
        <taxon>Bacteroidota</taxon>
        <taxon>Flavobacteriia</taxon>
        <taxon>Flavobacteriales</taxon>
        <taxon>Weeksellaceae</taxon>
        <taxon>Cruoricaptor</taxon>
    </lineage>
</organism>
<evidence type="ECO:0000313" key="2">
    <source>
        <dbReference type="Proteomes" id="UP000593605"/>
    </source>
</evidence>
<accession>A0A7M1SZS0</accession>
<evidence type="ECO:0000313" key="1">
    <source>
        <dbReference type="EMBL" id="QOR73078.1"/>
    </source>
</evidence>
<dbReference type="Gene3D" id="2.180.10.10">
    <property type="entry name" value="RHS repeat-associated core"/>
    <property type="match status" value="1"/>
</dbReference>
<dbReference type="RefSeq" id="WP_193439266.1">
    <property type="nucleotide sequence ID" value="NZ_CP063145.1"/>
</dbReference>
<dbReference type="AlphaFoldDB" id="A0A7M1SZS0"/>
<dbReference type="Pfam" id="PF14427">
    <property type="entry name" value="Pput2613-deam"/>
    <property type="match status" value="1"/>
</dbReference>
<name>A0A7M1SZS0_9FLAO</name>
<proteinExistence type="predicted"/>
<sequence length="165" mass="18801">MLFTGLANDLQGIDKKTHRPTKLISQGKQVGYFYDKHGRVKTKTLTPVDKDGEPLKQSSQSIVGYLESLQLFYTPNNELEKSIKIHQQGFDVTTTTTHYYYDAFGRRIGKSSSTQKSSKLNQRGHLVRFLKPVLEKGDTVIIEGEYRACKSCKGKMNDVKEFFDN</sequence>
<dbReference type="Proteomes" id="UP000593605">
    <property type="component" value="Chromosome"/>
</dbReference>
<protein>
    <recommendedName>
        <fullName evidence="3">YD repeat-containing protein</fullName>
    </recommendedName>
</protein>
<dbReference type="KEGG" id="civ:IMZ16_05900"/>
<evidence type="ECO:0008006" key="3">
    <source>
        <dbReference type="Google" id="ProtNLM"/>
    </source>
</evidence>
<dbReference type="InterPro" id="IPR027472">
    <property type="entry name" value="Pput2613-NH3ase"/>
</dbReference>
<gene>
    <name evidence="1" type="ORF">IMZ16_05900</name>
</gene>